<comment type="caution">
    <text evidence="3">The sequence shown here is derived from an EMBL/GenBank/DDBJ whole genome shotgun (WGS) entry which is preliminary data.</text>
</comment>
<dbReference type="RefSeq" id="WP_390230514.1">
    <property type="nucleotide sequence ID" value="NZ_JBHSCN010000006.1"/>
</dbReference>
<organism evidence="3 4">
    <name type="scientific">Gryllotalpicola reticulitermitis</name>
    <dbReference type="NCBI Taxonomy" id="1184153"/>
    <lineage>
        <taxon>Bacteria</taxon>
        <taxon>Bacillati</taxon>
        <taxon>Actinomycetota</taxon>
        <taxon>Actinomycetes</taxon>
        <taxon>Micrococcales</taxon>
        <taxon>Microbacteriaceae</taxon>
        <taxon>Gryllotalpicola</taxon>
    </lineage>
</organism>
<feature type="domain" description="Protein-glutamine gamma-glutamyltransferase-like C-terminal" evidence="2">
    <location>
        <begin position="142"/>
        <end position="209"/>
    </location>
</feature>
<sequence length="225" mass="23665">MLGVILIAATAWSGGPHLGTPRWVPNAGLFGGAPRPISPIQSPAPTQPPQTASRSVSGLLVMLIVAVIAGVVLFFILRAVLRGRTRRIALPPLGAIDEVQTAPVAAEVEQEPDAPTVHRGLLSALDALDGEREPADAVVKAWLGLQAAADDSGVERRAAETPTEFTARIITRVRADSAAAGALVDVYQAVRFGSHPITAHEVNTARTAVQKLLASWHDPMLASRR</sequence>
<dbReference type="Pfam" id="PF13559">
    <property type="entry name" value="DUF4129"/>
    <property type="match status" value="1"/>
</dbReference>
<keyword evidence="4" id="KW-1185">Reference proteome</keyword>
<dbReference type="InterPro" id="IPR025403">
    <property type="entry name" value="TgpA-like_C"/>
</dbReference>
<gene>
    <name evidence="3" type="ORF">ACFOYW_14855</name>
</gene>
<evidence type="ECO:0000313" key="4">
    <source>
        <dbReference type="Proteomes" id="UP001595900"/>
    </source>
</evidence>
<evidence type="ECO:0000259" key="2">
    <source>
        <dbReference type="Pfam" id="PF13559"/>
    </source>
</evidence>
<dbReference type="EMBL" id="JBHSCN010000006">
    <property type="protein sequence ID" value="MFC4244651.1"/>
    <property type="molecule type" value="Genomic_DNA"/>
</dbReference>
<name>A0ABV8Q8K0_9MICO</name>
<keyword evidence="1" id="KW-0812">Transmembrane</keyword>
<reference evidence="4" key="1">
    <citation type="journal article" date="2019" name="Int. J. Syst. Evol. Microbiol.">
        <title>The Global Catalogue of Microorganisms (GCM) 10K type strain sequencing project: providing services to taxonomists for standard genome sequencing and annotation.</title>
        <authorList>
            <consortium name="The Broad Institute Genomics Platform"/>
            <consortium name="The Broad Institute Genome Sequencing Center for Infectious Disease"/>
            <person name="Wu L."/>
            <person name="Ma J."/>
        </authorList>
    </citation>
    <scope>NUCLEOTIDE SEQUENCE [LARGE SCALE GENOMIC DNA]</scope>
    <source>
        <strain evidence="4">CGMCC 1.10363</strain>
    </source>
</reference>
<evidence type="ECO:0000256" key="1">
    <source>
        <dbReference type="SAM" id="Phobius"/>
    </source>
</evidence>
<evidence type="ECO:0000313" key="3">
    <source>
        <dbReference type="EMBL" id="MFC4244651.1"/>
    </source>
</evidence>
<proteinExistence type="predicted"/>
<keyword evidence="1" id="KW-0472">Membrane</keyword>
<protein>
    <submittedName>
        <fullName evidence="3">DUF4129 domain-containing protein</fullName>
    </submittedName>
</protein>
<feature type="transmembrane region" description="Helical" evidence="1">
    <location>
        <begin position="59"/>
        <end position="81"/>
    </location>
</feature>
<accession>A0ABV8Q8K0</accession>
<keyword evidence="1" id="KW-1133">Transmembrane helix</keyword>
<dbReference type="Proteomes" id="UP001595900">
    <property type="component" value="Unassembled WGS sequence"/>
</dbReference>